<evidence type="ECO:0000313" key="6">
    <source>
        <dbReference type="EMBL" id="PHH71765.1"/>
    </source>
</evidence>
<keyword evidence="2" id="KW-0732">Signal</keyword>
<evidence type="ECO:0000256" key="4">
    <source>
        <dbReference type="ARBA" id="ARBA00023157"/>
    </source>
</evidence>
<accession>A0A2C5YQG6</accession>
<evidence type="ECO:0000313" key="7">
    <source>
        <dbReference type="Proteomes" id="UP000226431"/>
    </source>
</evidence>
<organism evidence="6 7">
    <name type="scientific">Ophiocordyceps camponoti-rufipedis</name>
    <dbReference type="NCBI Taxonomy" id="2004952"/>
    <lineage>
        <taxon>Eukaryota</taxon>
        <taxon>Fungi</taxon>
        <taxon>Dikarya</taxon>
        <taxon>Ascomycota</taxon>
        <taxon>Pezizomycotina</taxon>
        <taxon>Sordariomycetes</taxon>
        <taxon>Hypocreomycetidae</taxon>
        <taxon>Hypocreales</taxon>
        <taxon>Ophiocordycipitaceae</taxon>
        <taxon>Ophiocordyceps</taxon>
    </lineage>
</organism>
<gene>
    <name evidence="6" type="ORF">CDD80_5008</name>
</gene>
<dbReference type="SUPFAM" id="SSF56399">
    <property type="entry name" value="ADP-ribosylation"/>
    <property type="match status" value="1"/>
</dbReference>
<evidence type="ECO:0000256" key="2">
    <source>
        <dbReference type="ARBA" id="ARBA00022729"/>
    </source>
</evidence>
<dbReference type="Gene3D" id="3.90.210.10">
    <property type="entry name" value="Heat-Labile Enterotoxin, subunit A"/>
    <property type="match status" value="1"/>
</dbReference>
<comment type="caution">
    <text evidence="6">The sequence shown here is derived from an EMBL/GenBank/DDBJ whole genome shotgun (WGS) entry which is preliminary data.</text>
</comment>
<name>A0A2C5YQG6_9HYPO</name>
<keyword evidence="1" id="KW-0800">Toxin</keyword>
<protein>
    <submittedName>
        <fullName evidence="6">Putative enterotoxin</fullName>
    </submittedName>
</protein>
<evidence type="ECO:0000256" key="5">
    <source>
        <dbReference type="SAM" id="MobiDB-lite"/>
    </source>
</evidence>
<reference evidence="6 7" key="1">
    <citation type="submission" date="2017-06" db="EMBL/GenBank/DDBJ databases">
        <title>Ant-infecting Ophiocordyceps genomes reveal a high diversity of potential behavioral manipulation genes and a possible major role for enterotoxins.</title>
        <authorList>
            <person name="De Bekker C."/>
            <person name="Evans H.C."/>
            <person name="Brachmann A."/>
            <person name="Hughes D.P."/>
        </authorList>
    </citation>
    <scope>NUCLEOTIDE SEQUENCE [LARGE SCALE GENOMIC DNA]</scope>
    <source>
        <strain evidence="6 7">Map16</strain>
    </source>
</reference>
<dbReference type="GO" id="GO:0090729">
    <property type="term" value="F:toxin activity"/>
    <property type="evidence" value="ECO:0007669"/>
    <property type="project" value="UniProtKB-KW"/>
</dbReference>
<feature type="compositionally biased region" description="Pro residues" evidence="5">
    <location>
        <begin position="306"/>
        <end position="315"/>
    </location>
</feature>
<dbReference type="STRING" id="2004952.A0A2C5YQG6"/>
<dbReference type="Pfam" id="PF01375">
    <property type="entry name" value="Enterotoxin_a"/>
    <property type="match status" value="1"/>
</dbReference>
<dbReference type="AlphaFoldDB" id="A0A2C5YQG6"/>
<dbReference type="OrthoDB" id="4925184at2759"/>
<keyword evidence="7" id="KW-1185">Reference proteome</keyword>
<keyword evidence="3" id="KW-0843">Virulence</keyword>
<keyword evidence="4" id="KW-1015">Disulfide bond</keyword>
<evidence type="ECO:0000256" key="1">
    <source>
        <dbReference type="ARBA" id="ARBA00022656"/>
    </source>
</evidence>
<feature type="region of interest" description="Disordered" evidence="5">
    <location>
        <begin position="297"/>
        <end position="316"/>
    </location>
</feature>
<evidence type="ECO:0000256" key="3">
    <source>
        <dbReference type="ARBA" id="ARBA00023026"/>
    </source>
</evidence>
<sequence>MASSGLIQEKLDDPQAQKKMKASTKMHAAVLLATWLFSWNVAAASNHFFDGSLADDTFSDNIGPINVTLFIAWPVLGMVDGVRQNSHLYFRRRGGIGDYITDDLDNNHRTDASWGYISSLPEARGPWIHLNRSLSTTVRDLDAGHQDYIIFAVAASPNMVTLEEDPSRREATHAALGGIQWTQIRAWTYLSWDQWRYPASFEWQMNREFNRSWERLGPSGPQPALRGPPSPGRLAEASPVHGPLYEAVAWSFMGFLTEPGTELRNLFAELVDWDLEFEPWRNFPLLRRGILQDEVSRPATAASSPNPLPESPPEPESLQTIVLRQLDWANLDVPLFIRHAMLASAALTPQLCDAALRSARSYYGHQRRAAVLPPSYDVFLGNVPVAPDTCHTLYRVFQSRCDSVSALHVDFSIGTAWLWGAGTNDAVGLLLGPPSVIPLLKAPSGGDEIKNMSINLKTVFGAEIVPLRDIKVMQLLDTPLDSYWGPDWWKFGGITLTATCASSAQKLELADYNQVNQAVLNEVPAPYGPQVVWSRDIDIEHWKPKK</sequence>
<dbReference type="EMBL" id="NJES01000478">
    <property type="protein sequence ID" value="PHH71765.1"/>
    <property type="molecule type" value="Genomic_DNA"/>
</dbReference>
<dbReference type="Proteomes" id="UP000226431">
    <property type="component" value="Unassembled WGS sequence"/>
</dbReference>
<proteinExistence type="predicted"/>
<dbReference type="InterPro" id="IPR001144">
    <property type="entry name" value="Enterotoxin_A"/>
</dbReference>
<feature type="region of interest" description="Disordered" evidence="5">
    <location>
        <begin position="214"/>
        <end position="237"/>
    </location>
</feature>